<dbReference type="EMBL" id="LGGW01000015">
    <property type="protein sequence ID" value="KUK90916.1"/>
    <property type="molecule type" value="Genomic_DNA"/>
</dbReference>
<comment type="caution">
    <text evidence="2">The sequence shown here is derived from an EMBL/GenBank/DDBJ whole genome shotgun (WGS) entry which is preliminary data.</text>
</comment>
<name>A0A101H1J2_9BACT</name>
<dbReference type="EMBL" id="LGGH01000002">
    <property type="protein sequence ID" value="KUK68658.1"/>
    <property type="molecule type" value="Genomic_DNA"/>
</dbReference>
<dbReference type="Proteomes" id="UP000054260">
    <property type="component" value="Unassembled WGS sequence"/>
</dbReference>
<dbReference type="SUPFAM" id="SSF103007">
    <property type="entry name" value="Hypothetical protein TT1725"/>
    <property type="match status" value="1"/>
</dbReference>
<reference evidence="2" key="1">
    <citation type="journal article" date="2015" name="MBio">
        <title>Genome-resolved metagenomic analysis reveals roles for candidate phyla and other microbial community members in biogeochemical transformations in oil reservoirs.</title>
        <authorList>
            <person name="Hu P."/>
            <person name="Tom L."/>
            <person name="Singh A."/>
            <person name="Thomas B.C."/>
            <person name="Baker B.J."/>
            <person name="Piceno Y.M."/>
            <person name="Andersen G.L."/>
            <person name="Banfield J.F."/>
        </authorList>
    </citation>
    <scope>NUCLEOTIDE SEQUENCE [LARGE SCALE GENOMIC DNA]</scope>
    <source>
        <strain evidence="2">46_47</strain>
        <strain evidence="3">46_70</strain>
    </source>
</reference>
<dbReference type="Pfam" id="PF04456">
    <property type="entry name" value="DUF503"/>
    <property type="match status" value="1"/>
</dbReference>
<dbReference type="PATRIC" id="fig|1236046.5.peg.1335"/>
<gene>
    <name evidence="1" type="ORF">DIT26_06630</name>
    <name evidence="2" type="ORF">XD86_0025</name>
    <name evidence="3" type="ORF">XE02_0304</name>
</gene>
<dbReference type="Gene3D" id="3.30.70.1120">
    <property type="entry name" value="TT1725-like"/>
    <property type="match status" value="1"/>
</dbReference>
<protein>
    <submittedName>
        <fullName evidence="1">DUF503 domain-containing protein</fullName>
    </submittedName>
</protein>
<dbReference type="InterPro" id="IPR036746">
    <property type="entry name" value="TT1725-like_sf"/>
</dbReference>
<organism evidence="2 4">
    <name type="scientific">Mesotoga infera</name>
    <dbReference type="NCBI Taxonomy" id="1236046"/>
    <lineage>
        <taxon>Bacteria</taxon>
        <taxon>Thermotogati</taxon>
        <taxon>Thermotogota</taxon>
        <taxon>Thermotogae</taxon>
        <taxon>Kosmotogales</taxon>
        <taxon>Kosmotogaceae</taxon>
        <taxon>Mesotoga</taxon>
    </lineage>
</organism>
<evidence type="ECO:0000313" key="1">
    <source>
        <dbReference type="EMBL" id="HCO70235.1"/>
    </source>
</evidence>
<dbReference type="Proteomes" id="UP000055014">
    <property type="component" value="Unassembled WGS sequence"/>
</dbReference>
<dbReference type="PANTHER" id="PTHR36441:SF1">
    <property type="entry name" value="DUF503 DOMAIN-CONTAINING PROTEIN"/>
    <property type="match status" value="1"/>
</dbReference>
<evidence type="ECO:0000313" key="6">
    <source>
        <dbReference type="Proteomes" id="UP000264215"/>
    </source>
</evidence>
<accession>A0A101H1J2</accession>
<evidence type="ECO:0000313" key="4">
    <source>
        <dbReference type="Proteomes" id="UP000054260"/>
    </source>
</evidence>
<proteinExistence type="predicted"/>
<evidence type="ECO:0000313" key="3">
    <source>
        <dbReference type="EMBL" id="KUK90916.1"/>
    </source>
</evidence>
<sequence>MHVGYMTYLLRLYGINSLKEKRAVIKPLISDLRKNFNASVVETGKHDSKQEAEVTVSIVTKERGELDSLFQSVWQRIIWNGIEIIGENGEIW</sequence>
<reference evidence="4 5" key="2">
    <citation type="journal article" date="2015" name="MBio">
        <title>Genome-Resolved Metagenomic Analysis Reveals Roles for Candidate Phyla and Other Microbial Community Members in Biogeochemical Transformations in Oil Reservoirs.</title>
        <authorList>
            <person name="Hu P."/>
            <person name="Tom L."/>
            <person name="Singh A."/>
            <person name="Thomas B.C."/>
            <person name="Baker B.J."/>
            <person name="Piceno Y.M."/>
            <person name="Andersen G.L."/>
            <person name="Banfield J.F."/>
        </authorList>
    </citation>
    <scope>NUCLEOTIDE SEQUENCE [LARGE SCALE GENOMIC DNA]</scope>
</reference>
<evidence type="ECO:0000313" key="2">
    <source>
        <dbReference type="EMBL" id="KUK68658.1"/>
    </source>
</evidence>
<dbReference type="Proteomes" id="UP000264215">
    <property type="component" value="Unassembled WGS sequence"/>
</dbReference>
<dbReference type="PANTHER" id="PTHR36441">
    <property type="entry name" value="HYPOTHETICAL CYTOSOLIC PROTEIN"/>
    <property type="match status" value="1"/>
</dbReference>
<dbReference type="AlphaFoldDB" id="A0A101H1J2"/>
<dbReference type="InterPro" id="IPR007546">
    <property type="entry name" value="DUF503"/>
</dbReference>
<reference evidence="1 6" key="3">
    <citation type="journal article" date="2018" name="Nat. Biotechnol.">
        <title>A standardized bacterial taxonomy based on genome phylogeny substantially revises the tree of life.</title>
        <authorList>
            <person name="Parks D.H."/>
            <person name="Chuvochina M."/>
            <person name="Waite D.W."/>
            <person name="Rinke C."/>
            <person name="Skarshewski A."/>
            <person name="Chaumeil P.A."/>
            <person name="Hugenholtz P."/>
        </authorList>
    </citation>
    <scope>NUCLEOTIDE SEQUENCE [LARGE SCALE GENOMIC DNA]</scope>
    <source>
        <strain evidence="1">UBA9905</strain>
    </source>
</reference>
<evidence type="ECO:0000313" key="5">
    <source>
        <dbReference type="Proteomes" id="UP000055014"/>
    </source>
</evidence>
<dbReference type="EMBL" id="DQBS01000151">
    <property type="protein sequence ID" value="HCO70235.1"/>
    <property type="molecule type" value="Genomic_DNA"/>
</dbReference>